<protein>
    <submittedName>
        <fullName evidence="1">Uncharacterized protein</fullName>
    </submittedName>
</protein>
<reference evidence="1 2" key="1">
    <citation type="submission" date="2024-02" db="EMBL/GenBank/DDBJ databases">
        <title>Deinococcus aluminii NBRC 112889.</title>
        <authorList>
            <person name="Ichikawa N."/>
            <person name="Katano-Makiyama Y."/>
            <person name="Hidaka K."/>
        </authorList>
    </citation>
    <scope>NUCLEOTIDE SEQUENCE [LARGE SCALE GENOMIC DNA]</scope>
    <source>
        <strain evidence="1 2">NBRC 112889</strain>
    </source>
</reference>
<dbReference type="RefSeq" id="WP_345455811.1">
    <property type="nucleotide sequence ID" value="NZ_BAABRV010000007.1"/>
</dbReference>
<name>A0ABP9XGF2_9DEIO</name>
<proteinExistence type="predicted"/>
<keyword evidence="2" id="KW-1185">Reference proteome</keyword>
<dbReference type="Proteomes" id="UP001404956">
    <property type="component" value="Unassembled WGS sequence"/>
</dbReference>
<sequence>MDRGEIRRAVFNIPSPEGGVRVDIVEGGRVRLRLMTRDGVRDLFCDTLAELPLLALVEPALTGELYGQLMWELDLLGLRGE</sequence>
<evidence type="ECO:0000313" key="1">
    <source>
        <dbReference type="EMBL" id="GAA5534397.1"/>
    </source>
</evidence>
<gene>
    <name evidence="1" type="ORF">Dalu01_02808</name>
</gene>
<organism evidence="1 2">
    <name type="scientific">Deinococcus aluminii</name>
    <dbReference type="NCBI Taxonomy" id="1656885"/>
    <lineage>
        <taxon>Bacteria</taxon>
        <taxon>Thermotogati</taxon>
        <taxon>Deinococcota</taxon>
        <taxon>Deinococci</taxon>
        <taxon>Deinococcales</taxon>
        <taxon>Deinococcaceae</taxon>
        <taxon>Deinococcus</taxon>
    </lineage>
</organism>
<accession>A0ABP9XGF2</accession>
<comment type="caution">
    <text evidence="1">The sequence shown here is derived from an EMBL/GenBank/DDBJ whole genome shotgun (WGS) entry which is preliminary data.</text>
</comment>
<evidence type="ECO:0000313" key="2">
    <source>
        <dbReference type="Proteomes" id="UP001404956"/>
    </source>
</evidence>
<dbReference type="EMBL" id="BAABRV010000007">
    <property type="protein sequence ID" value="GAA5534397.1"/>
    <property type="molecule type" value="Genomic_DNA"/>
</dbReference>